<dbReference type="InterPro" id="IPR001638">
    <property type="entry name" value="Solute-binding_3/MltF_N"/>
</dbReference>
<evidence type="ECO:0000256" key="1">
    <source>
        <dbReference type="ARBA" id="ARBA00010333"/>
    </source>
</evidence>
<keyword evidence="2 3" id="KW-0732">Signal</keyword>
<dbReference type="SMART" id="SM00062">
    <property type="entry name" value="PBPb"/>
    <property type="match status" value="1"/>
</dbReference>
<dbReference type="Pfam" id="PF00497">
    <property type="entry name" value="SBP_bac_3"/>
    <property type="match status" value="1"/>
</dbReference>
<dbReference type="OrthoDB" id="5904382at2"/>
<protein>
    <submittedName>
        <fullName evidence="5">Amino acid ABC transporter substrate-binding protein</fullName>
    </submittedName>
</protein>
<evidence type="ECO:0000313" key="6">
    <source>
        <dbReference type="Proteomes" id="UP000095230"/>
    </source>
</evidence>
<dbReference type="PANTHER" id="PTHR35936">
    <property type="entry name" value="MEMBRANE-BOUND LYTIC MUREIN TRANSGLYCOSYLASE F"/>
    <property type="match status" value="1"/>
</dbReference>
<dbReference type="PANTHER" id="PTHR35936:SF6">
    <property type="entry name" value="AMINO ACID ABC TRANSPORTER SUBSTRATE-BINDING PAAT FAMILY PROTEIN"/>
    <property type="match status" value="1"/>
</dbReference>
<sequence>MSHLRWLIVIICCLLFSLLPVAQATEQTITFCVEDTEFPPFNYFQRENGKKGTSTGYDIDLLNRVFSVSDFKHQVIALPWRRCLKDVKEGTIDAAMSASLNPERSRDFLSSAAYYHLTPSYFFLKFSFPDGVRVHNLSDLRQYGTICGIKGFNYQNFGVTKNETIYEIRDLAHLPEMLQRGRCQFFLARKETLSGTLAINSEYELSKLLRGIRVPGTQAEPFHMLISHQSKYKHQIKALFDSKVASLRADGELQRMLEYQLDLLDKIKPSP</sequence>
<reference evidence="5 6" key="1">
    <citation type="submission" date="2016-07" db="EMBL/GenBank/DDBJ databases">
        <title>Whole-genome of two Shewanella species isolated from a digestive organ of sea cucumber Apostichopus japonicus Selenka 1867.</title>
        <authorList>
            <person name="Hong H.-H."/>
            <person name="Choi H."/>
            <person name="Cheon S."/>
            <person name="Oh J.-S."/>
            <person name="Lee H.-G."/>
            <person name="Park C."/>
        </authorList>
    </citation>
    <scope>NUCLEOTIDE SEQUENCE [LARGE SCALE GENOMIC DNA]</scope>
    <source>
        <strain evidence="5 6">CSB03KR</strain>
    </source>
</reference>
<organism evidence="5 6">
    <name type="scientific">Shewanella colwelliana</name>
    <name type="common">Alteromonas colwelliana</name>
    <dbReference type="NCBI Taxonomy" id="23"/>
    <lineage>
        <taxon>Bacteria</taxon>
        <taxon>Pseudomonadati</taxon>
        <taxon>Pseudomonadota</taxon>
        <taxon>Gammaproteobacteria</taxon>
        <taxon>Alteromonadales</taxon>
        <taxon>Shewanellaceae</taxon>
        <taxon>Shewanella</taxon>
    </lineage>
</organism>
<dbReference type="Gene3D" id="3.40.190.10">
    <property type="entry name" value="Periplasmic binding protein-like II"/>
    <property type="match status" value="2"/>
</dbReference>
<accession>A0A1E5IY43</accession>
<dbReference type="RefSeq" id="WP_069670585.1">
    <property type="nucleotide sequence ID" value="NZ_MCBT01000015.1"/>
</dbReference>
<dbReference type="EMBL" id="MCBT01000015">
    <property type="protein sequence ID" value="OEG74773.1"/>
    <property type="molecule type" value="Genomic_DNA"/>
</dbReference>
<gene>
    <name evidence="5" type="ORF">BEL05_01570</name>
</gene>
<evidence type="ECO:0000313" key="5">
    <source>
        <dbReference type="EMBL" id="OEG74773.1"/>
    </source>
</evidence>
<evidence type="ECO:0000259" key="4">
    <source>
        <dbReference type="SMART" id="SM00062"/>
    </source>
</evidence>
<evidence type="ECO:0000256" key="2">
    <source>
        <dbReference type="ARBA" id="ARBA00022729"/>
    </source>
</evidence>
<feature type="chain" id="PRO_5009179362" evidence="3">
    <location>
        <begin position="25"/>
        <end position="271"/>
    </location>
</feature>
<comment type="similarity">
    <text evidence="1">Belongs to the bacterial solute-binding protein 3 family.</text>
</comment>
<proteinExistence type="inferred from homology"/>
<feature type="signal peptide" evidence="3">
    <location>
        <begin position="1"/>
        <end position="24"/>
    </location>
</feature>
<dbReference type="AlphaFoldDB" id="A0A1E5IY43"/>
<dbReference type="SUPFAM" id="SSF53850">
    <property type="entry name" value="Periplasmic binding protein-like II"/>
    <property type="match status" value="1"/>
</dbReference>
<dbReference type="STRING" id="23.BEL05_01570"/>
<evidence type="ECO:0000256" key="3">
    <source>
        <dbReference type="SAM" id="SignalP"/>
    </source>
</evidence>
<name>A0A1E5IY43_SHECO</name>
<comment type="caution">
    <text evidence="5">The sequence shown here is derived from an EMBL/GenBank/DDBJ whole genome shotgun (WGS) entry which is preliminary data.</text>
</comment>
<feature type="domain" description="Solute-binding protein family 3/N-terminal" evidence="4">
    <location>
        <begin position="28"/>
        <end position="263"/>
    </location>
</feature>
<dbReference type="Proteomes" id="UP000095230">
    <property type="component" value="Unassembled WGS sequence"/>
</dbReference>